<proteinExistence type="predicted"/>
<name>A0AAE1D871_9GAST</name>
<protein>
    <submittedName>
        <fullName evidence="1">Uncharacterized protein</fullName>
    </submittedName>
</protein>
<keyword evidence="2" id="KW-1185">Reference proteome</keyword>
<dbReference type="AlphaFoldDB" id="A0AAE1D871"/>
<dbReference type="Proteomes" id="UP001283361">
    <property type="component" value="Unassembled WGS sequence"/>
</dbReference>
<sequence>MAGWLISIVRLKVYEEQSAAVSFQILFLHFDSARSSLDPRVCVFRHYDSVEYTCFGFVTQPDPRVGVFRHYDSVEYTCFGFVIPTRS</sequence>
<evidence type="ECO:0000313" key="2">
    <source>
        <dbReference type="Proteomes" id="UP001283361"/>
    </source>
</evidence>
<reference evidence="1" key="1">
    <citation type="journal article" date="2023" name="G3 (Bethesda)">
        <title>A reference genome for the long-term kleptoplast-retaining sea slug Elysia crispata morphotype clarki.</title>
        <authorList>
            <person name="Eastman K.E."/>
            <person name="Pendleton A.L."/>
            <person name="Shaikh M.A."/>
            <person name="Suttiyut T."/>
            <person name="Ogas R."/>
            <person name="Tomko P."/>
            <person name="Gavelis G."/>
            <person name="Widhalm J.R."/>
            <person name="Wisecaver J.H."/>
        </authorList>
    </citation>
    <scope>NUCLEOTIDE SEQUENCE</scope>
    <source>
        <strain evidence="1">ECLA1</strain>
    </source>
</reference>
<accession>A0AAE1D871</accession>
<organism evidence="1 2">
    <name type="scientific">Elysia crispata</name>
    <name type="common">lettuce slug</name>
    <dbReference type="NCBI Taxonomy" id="231223"/>
    <lineage>
        <taxon>Eukaryota</taxon>
        <taxon>Metazoa</taxon>
        <taxon>Spiralia</taxon>
        <taxon>Lophotrochozoa</taxon>
        <taxon>Mollusca</taxon>
        <taxon>Gastropoda</taxon>
        <taxon>Heterobranchia</taxon>
        <taxon>Euthyneura</taxon>
        <taxon>Panpulmonata</taxon>
        <taxon>Sacoglossa</taxon>
        <taxon>Placobranchoidea</taxon>
        <taxon>Plakobranchidae</taxon>
        <taxon>Elysia</taxon>
    </lineage>
</organism>
<comment type="caution">
    <text evidence="1">The sequence shown here is derived from an EMBL/GenBank/DDBJ whole genome shotgun (WGS) entry which is preliminary data.</text>
</comment>
<evidence type="ECO:0000313" key="1">
    <source>
        <dbReference type="EMBL" id="KAK3761054.1"/>
    </source>
</evidence>
<gene>
    <name evidence="1" type="ORF">RRG08_022460</name>
</gene>
<dbReference type="EMBL" id="JAWDGP010004927">
    <property type="protein sequence ID" value="KAK3761054.1"/>
    <property type="molecule type" value="Genomic_DNA"/>
</dbReference>